<evidence type="ECO:0000256" key="8">
    <source>
        <dbReference type="PIRSR" id="PIRSR613078-3"/>
    </source>
</evidence>
<dbReference type="Pfam" id="PF00300">
    <property type="entry name" value="His_Phos_1"/>
    <property type="match status" value="2"/>
</dbReference>
<protein>
    <recommendedName>
        <fullName evidence="9">Phosphoglycerate mutase</fullName>
        <ecNumber evidence="9">5.4.2.11</ecNumber>
    </recommendedName>
</protein>
<evidence type="ECO:0000313" key="10">
    <source>
        <dbReference type="EMBL" id="KAG0690584.1"/>
    </source>
</evidence>
<dbReference type="OrthoDB" id="354304at2759"/>
<dbReference type="SUPFAM" id="SSF53254">
    <property type="entry name" value="Phosphoglycerate mutase-like"/>
    <property type="match status" value="1"/>
</dbReference>
<dbReference type="PROSITE" id="PS00175">
    <property type="entry name" value="PG_MUTASE"/>
    <property type="match status" value="1"/>
</dbReference>
<dbReference type="EC" id="5.4.2.11" evidence="9"/>
<dbReference type="InterPro" id="IPR029033">
    <property type="entry name" value="His_PPase_superfam"/>
</dbReference>
<gene>
    <name evidence="10" type="ORF">C6P40_002335</name>
</gene>
<dbReference type="InterPro" id="IPR001345">
    <property type="entry name" value="PG/BPGM_mutase_AS"/>
</dbReference>
<feature type="active site" description="Tele-phosphohistidine intermediate" evidence="6">
    <location>
        <position position="9"/>
    </location>
</feature>
<dbReference type="Proteomes" id="UP000697127">
    <property type="component" value="Unassembled WGS sequence"/>
</dbReference>
<evidence type="ECO:0000256" key="5">
    <source>
        <dbReference type="ARBA" id="ARBA00023235"/>
    </source>
</evidence>
<reference evidence="10" key="1">
    <citation type="submission" date="2020-11" db="EMBL/GenBank/DDBJ databases">
        <title>Kefir isolates.</title>
        <authorList>
            <person name="Marcisauskas S."/>
            <person name="Kim Y."/>
            <person name="Blasche S."/>
        </authorList>
    </citation>
    <scope>NUCLEOTIDE SEQUENCE</scope>
    <source>
        <strain evidence="10">Olga-1</strain>
    </source>
</reference>
<comment type="similarity">
    <text evidence="3 9">Belongs to the phosphoglycerate mutase family. BPG-dependent PGAM subfamily.</text>
</comment>
<dbReference type="GO" id="GO:0006096">
    <property type="term" value="P:glycolytic process"/>
    <property type="evidence" value="ECO:0007669"/>
    <property type="project" value="UniProtKB-KW"/>
</dbReference>
<feature type="active site" description="Proton donor/acceptor" evidence="6">
    <location>
        <position position="91"/>
    </location>
</feature>
<dbReference type="GO" id="GO:0004619">
    <property type="term" value="F:phosphoglycerate mutase activity"/>
    <property type="evidence" value="ECO:0007669"/>
    <property type="project" value="UniProtKB-EC"/>
</dbReference>
<feature type="binding site" evidence="7">
    <location>
        <position position="102"/>
    </location>
    <ligand>
        <name>substrate</name>
    </ligand>
</feature>
<sequence length="262" mass="30252">MPQLLLLRHGQSEYNQDSRFCGWVDVSLTDKGKEQAKNSAELIKTNKLTSDISLHLLVTSKLKRAIVTSNIILENLNRLDMDDIKTWRLNERHYGKLQGLKKNDILKKYGNDKFMYWRRQYNGCPPKCDDNDINSEFYKDTLKISHFDNDLYNHPDLIPKGESLKMVIDRLRPFWQNTILLNLKLGKNILCVTHGSVVRALLTILYNLSESEVEHLNIPNGMPILVDFDDETMNVKGTSWTYLEPEKAKVEAEVVKNDGQSA</sequence>
<dbReference type="CDD" id="cd07067">
    <property type="entry name" value="HP_PGM_like"/>
    <property type="match status" value="1"/>
</dbReference>
<feature type="site" description="Transition state stabilizer" evidence="8">
    <location>
        <position position="194"/>
    </location>
</feature>
<dbReference type="InterPro" id="IPR005952">
    <property type="entry name" value="Phosphogly_mut1"/>
</dbReference>
<dbReference type="PIRSF" id="PIRSF000709">
    <property type="entry name" value="6PFK_2-Ptase"/>
    <property type="match status" value="1"/>
</dbReference>
<evidence type="ECO:0000256" key="6">
    <source>
        <dbReference type="PIRSR" id="PIRSR613078-1"/>
    </source>
</evidence>
<feature type="binding site" evidence="7">
    <location>
        <position position="64"/>
    </location>
    <ligand>
        <name>substrate</name>
    </ligand>
</feature>
<comment type="pathway">
    <text evidence="2 9">Carbohydrate degradation; glycolysis; pyruvate from D-glyceraldehyde 3-phosphate: step 3/5.</text>
</comment>
<evidence type="ECO:0000256" key="2">
    <source>
        <dbReference type="ARBA" id="ARBA00004798"/>
    </source>
</evidence>
<proteinExistence type="inferred from homology"/>
<name>A0A9P6WP45_9ASCO</name>
<dbReference type="HAMAP" id="MF_01039">
    <property type="entry name" value="PGAM_GpmA"/>
    <property type="match status" value="1"/>
</dbReference>
<dbReference type="Gene3D" id="3.40.50.1240">
    <property type="entry name" value="Phosphoglycerate mutase-like"/>
    <property type="match status" value="1"/>
</dbReference>
<evidence type="ECO:0000256" key="7">
    <source>
        <dbReference type="PIRSR" id="PIRSR613078-2"/>
    </source>
</evidence>
<feature type="binding site" evidence="7">
    <location>
        <begin position="8"/>
        <end position="15"/>
    </location>
    <ligand>
        <name>substrate</name>
    </ligand>
</feature>
<feature type="binding site" evidence="7">
    <location>
        <begin position="91"/>
        <end position="94"/>
    </location>
    <ligand>
        <name>substrate</name>
    </ligand>
</feature>
<dbReference type="NCBIfam" id="TIGR01258">
    <property type="entry name" value="pgm_1"/>
    <property type="match status" value="1"/>
</dbReference>
<dbReference type="EMBL" id="PUHW01000026">
    <property type="protein sequence ID" value="KAG0690584.1"/>
    <property type="molecule type" value="Genomic_DNA"/>
</dbReference>
<comment type="catalytic activity">
    <reaction evidence="1 9">
        <text>(2R)-2-phosphoglycerate = (2R)-3-phosphoglycerate</text>
        <dbReference type="Rhea" id="RHEA:15901"/>
        <dbReference type="ChEBI" id="CHEBI:58272"/>
        <dbReference type="ChEBI" id="CHEBI:58289"/>
        <dbReference type="EC" id="5.4.2.11"/>
    </reaction>
</comment>
<dbReference type="PANTHER" id="PTHR11931">
    <property type="entry name" value="PHOSPHOGLYCERATE MUTASE"/>
    <property type="match status" value="1"/>
</dbReference>
<keyword evidence="5 9" id="KW-0413">Isomerase</keyword>
<evidence type="ECO:0000256" key="3">
    <source>
        <dbReference type="ARBA" id="ARBA00006717"/>
    </source>
</evidence>
<keyword evidence="11" id="KW-1185">Reference proteome</keyword>
<accession>A0A9P6WP45</accession>
<evidence type="ECO:0000313" key="11">
    <source>
        <dbReference type="Proteomes" id="UP000697127"/>
    </source>
</evidence>
<organism evidence="10 11">
    <name type="scientific">Pichia californica</name>
    <dbReference type="NCBI Taxonomy" id="460514"/>
    <lineage>
        <taxon>Eukaryota</taxon>
        <taxon>Fungi</taxon>
        <taxon>Dikarya</taxon>
        <taxon>Ascomycota</taxon>
        <taxon>Saccharomycotina</taxon>
        <taxon>Pichiomycetes</taxon>
        <taxon>Pichiales</taxon>
        <taxon>Pichiaceae</taxon>
        <taxon>Pichia</taxon>
    </lineage>
</organism>
<dbReference type="AlphaFoldDB" id="A0A9P6WP45"/>
<keyword evidence="4 9" id="KW-0324">Glycolysis</keyword>
<evidence type="ECO:0000256" key="9">
    <source>
        <dbReference type="RuleBase" id="RU004511"/>
    </source>
</evidence>
<evidence type="ECO:0000256" key="1">
    <source>
        <dbReference type="ARBA" id="ARBA00000380"/>
    </source>
</evidence>
<dbReference type="InterPro" id="IPR013078">
    <property type="entry name" value="His_Pase_superF_clade-1"/>
</dbReference>
<comment type="caution">
    <text evidence="10">The sequence shown here is derived from an EMBL/GenBank/DDBJ whole genome shotgun (WGS) entry which is preliminary data.</text>
</comment>
<feature type="binding site" evidence="7">
    <location>
        <begin position="118"/>
        <end position="119"/>
    </location>
    <ligand>
        <name>substrate</name>
    </ligand>
</feature>
<evidence type="ECO:0000256" key="4">
    <source>
        <dbReference type="ARBA" id="ARBA00023152"/>
    </source>
</evidence>
<dbReference type="SMART" id="SM00855">
    <property type="entry name" value="PGAM"/>
    <property type="match status" value="1"/>
</dbReference>